<name>A0A9D4CK17_DREPO</name>
<proteinExistence type="predicted"/>
<evidence type="ECO:0000313" key="3">
    <source>
        <dbReference type="Proteomes" id="UP000828390"/>
    </source>
</evidence>
<dbReference type="AlphaFoldDB" id="A0A9D4CK17"/>
<protein>
    <submittedName>
        <fullName evidence="2">Uncharacterized protein</fullName>
    </submittedName>
</protein>
<evidence type="ECO:0000313" key="2">
    <source>
        <dbReference type="EMBL" id="KAH3725631.1"/>
    </source>
</evidence>
<reference evidence="2" key="2">
    <citation type="submission" date="2020-11" db="EMBL/GenBank/DDBJ databases">
        <authorList>
            <person name="McCartney M.A."/>
            <person name="Auch B."/>
            <person name="Kono T."/>
            <person name="Mallez S."/>
            <person name="Becker A."/>
            <person name="Gohl D.M."/>
            <person name="Silverstein K.A.T."/>
            <person name="Koren S."/>
            <person name="Bechman K.B."/>
            <person name="Herman A."/>
            <person name="Abrahante J.E."/>
            <person name="Garbe J."/>
        </authorList>
    </citation>
    <scope>NUCLEOTIDE SEQUENCE</scope>
    <source>
        <strain evidence="2">Duluth1</strain>
        <tissue evidence="2">Whole animal</tissue>
    </source>
</reference>
<organism evidence="2 3">
    <name type="scientific">Dreissena polymorpha</name>
    <name type="common">Zebra mussel</name>
    <name type="synonym">Mytilus polymorpha</name>
    <dbReference type="NCBI Taxonomy" id="45954"/>
    <lineage>
        <taxon>Eukaryota</taxon>
        <taxon>Metazoa</taxon>
        <taxon>Spiralia</taxon>
        <taxon>Lophotrochozoa</taxon>
        <taxon>Mollusca</taxon>
        <taxon>Bivalvia</taxon>
        <taxon>Autobranchia</taxon>
        <taxon>Heteroconchia</taxon>
        <taxon>Euheterodonta</taxon>
        <taxon>Imparidentia</taxon>
        <taxon>Neoheterodontei</taxon>
        <taxon>Myida</taxon>
        <taxon>Dreissenoidea</taxon>
        <taxon>Dreissenidae</taxon>
        <taxon>Dreissena</taxon>
    </lineage>
</organism>
<comment type="caution">
    <text evidence="2">The sequence shown here is derived from an EMBL/GenBank/DDBJ whole genome shotgun (WGS) entry which is preliminary data.</text>
</comment>
<dbReference type="Proteomes" id="UP000828390">
    <property type="component" value="Unassembled WGS sequence"/>
</dbReference>
<keyword evidence="3" id="KW-1185">Reference proteome</keyword>
<gene>
    <name evidence="2" type="ORF">DPMN_051479</name>
</gene>
<feature type="region of interest" description="Disordered" evidence="1">
    <location>
        <begin position="104"/>
        <end position="126"/>
    </location>
</feature>
<evidence type="ECO:0000256" key="1">
    <source>
        <dbReference type="SAM" id="MobiDB-lite"/>
    </source>
</evidence>
<reference evidence="2" key="1">
    <citation type="journal article" date="2019" name="bioRxiv">
        <title>The Genome of the Zebra Mussel, Dreissena polymorpha: A Resource for Invasive Species Research.</title>
        <authorList>
            <person name="McCartney M.A."/>
            <person name="Auch B."/>
            <person name="Kono T."/>
            <person name="Mallez S."/>
            <person name="Zhang Y."/>
            <person name="Obille A."/>
            <person name="Becker A."/>
            <person name="Abrahante J.E."/>
            <person name="Garbe J."/>
            <person name="Badalamenti J.P."/>
            <person name="Herman A."/>
            <person name="Mangelson H."/>
            <person name="Liachko I."/>
            <person name="Sullivan S."/>
            <person name="Sone E.D."/>
            <person name="Koren S."/>
            <person name="Silverstein K.A.T."/>
            <person name="Beckman K.B."/>
            <person name="Gohl D.M."/>
        </authorList>
    </citation>
    <scope>NUCLEOTIDE SEQUENCE</scope>
    <source>
        <strain evidence="2">Duluth1</strain>
        <tissue evidence="2">Whole animal</tissue>
    </source>
</reference>
<accession>A0A9D4CK17</accession>
<dbReference type="EMBL" id="JAIWYP010000012">
    <property type="protein sequence ID" value="KAH3725631.1"/>
    <property type="molecule type" value="Genomic_DNA"/>
</dbReference>
<sequence length="126" mass="14329">MSTYVNSWEFPYKSTPRASDDFWYGSSQQPLGRFLPRRFLHRQPLETGQLERFSRDGQTSNDVEVWHRGLNTPILCDGGRRHAHNGDEEPQTADDFTTTKLLRGSSHLVGTGPISTNIEDYGEDGE</sequence>